<geneLocation type="plasmid" evidence="1">
    <name>plasmid1</name>
</geneLocation>
<gene>
    <name evidence="1" type="ORF">NIES23_57650</name>
</gene>
<dbReference type="AlphaFoldDB" id="A0A1Z4KVJ2"/>
<sequence>MPSQIVQISCSLTSDRLLIVPALLNQTQLLPVLLLQTLHLGPKETHAEAIAHHPINPMRLFVVKSNTIAFLQPI</sequence>
<dbReference type="EMBL" id="AP018217">
    <property type="protein sequence ID" value="BAY72937.1"/>
    <property type="molecule type" value="Genomic_DNA"/>
</dbReference>
<protein>
    <submittedName>
        <fullName evidence="1">Uncharacterized protein</fullName>
    </submittedName>
</protein>
<accession>A0A1Z4KVJ2</accession>
<reference evidence="1 2" key="1">
    <citation type="submission" date="2017-06" db="EMBL/GenBank/DDBJ databases">
        <title>Genome sequencing of cyanobaciteial culture collection at National Institute for Environmental Studies (NIES).</title>
        <authorList>
            <person name="Hirose Y."/>
            <person name="Shimura Y."/>
            <person name="Fujisawa T."/>
            <person name="Nakamura Y."/>
            <person name="Kawachi M."/>
        </authorList>
    </citation>
    <scope>NUCLEOTIDE SEQUENCE [LARGE SCALE GENOMIC DNA]</scope>
    <source>
        <strain evidence="1 2">NIES-23</strain>
        <plasmid evidence="2">Plasmid Plasmid1 dna</plasmid>
    </source>
</reference>
<name>A0A1Z4KVJ2_ANAVA</name>
<evidence type="ECO:0000313" key="1">
    <source>
        <dbReference type="EMBL" id="BAY72937.1"/>
    </source>
</evidence>
<evidence type="ECO:0000313" key="2">
    <source>
        <dbReference type="Proteomes" id="UP000217507"/>
    </source>
</evidence>
<proteinExistence type="predicted"/>
<organism evidence="1 2">
    <name type="scientific">Trichormus variabilis NIES-23</name>
    <dbReference type="NCBI Taxonomy" id="1973479"/>
    <lineage>
        <taxon>Bacteria</taxon>
        <taxon>Bacillati</taxon>
        <taxon>Cyanobacteriota</taxon>
        <taxon>Cyanophyceae</taxon>
        <taxon>Nostocales</taxon>
        <taxon>Nostocaceae</taxon>
        <taxon>Trichormus</taxon>
    </lineage>
</organism>
<keyword evidence="1" id="KW-0614">Plasmid</keyword>
<dbReference type="Proteomes" id="UP000217507">
    <property type="component" value="Plasmid Plasmid1 dna"/>
</dbReference>